<reference evidence="1" key="1">
    <citation type="submission" date="2022-08" db="EMBL/GenBank/DDBJ databases">
        <title>Chryseobacterium antibioticum,isolated from the rhizosphere soil of Pyrola in Tibet.</title>
        <authorList>
            <person name="Kan Y."/>
        </authorList>
    </citation>
    <scope>NUCLEOTIDE SEQUENCE</scope>
    <source>
        <strain evidence="1">Pc2-12</strain>
    </source>
</reference>
<dbReference type="Proteomes" id="UP001142057">
    <property type="component" value="Unassembled WGS sequence"/>
</dbReference>
<evidence type="ECO:0000313" key="1">
    <source>
        <dbReference type="EMBL" id="MCT2410020.1"/>
    </source>
</evidence>
<dbReference type="RefSeq" id="WP_259831724.1">
    <property type="nucleotide sequence ID" value="NZ_JANZQH010000016.1"/>
</dbReference>
<sequence length="115" mass="13692">MEKSLDLLMQDIVFLIKRSLENSFYCESLDLCQSIHVNISREALIQSFSDDEIKEAFENLYRLFLDDVKCRCKPTKIAMLRLIDRISFSETTIHFTTYQFYVNKLFKVNFCLNKL</sequence>
<keyword evidence="2" id="KW-1185">Reference proteome</keyword>
<comment type="caution">
    <text evidence="1">The sequence shown here is derived from an EMBL/GenBank/DDBJ whole genome shotgun (WGS) entry which is preliminary data.</text>
</comment>
<organism evidence="1 2">
    <name type="scientific">Chryseobacterium pyrolae</name>
    <dbReference type="NCBI Taxonomy" id="2987481"/>
    <lineage>
        <taxon>Bacteria</taxon>
        <taxon>Pseudomonadati</taxon>
        <taxon>Bacteroidota</taxon>
        <taxon>Flavobacteriia</taxon>
        <taxon>Flavobacteriales</taxon>
        <taxon>Weeksellaceae</taxon>
        <taxon>Chryseobacterium group</taxon>
        <taxon>Chryseobacterium</taxon>
    </lineage>
</organism>
<name>A0ABT2IMX7_9FLAO</name>
<evidence type="ECO:0000313" key="2">
    <source>
        <dbReference type="Proteomes" id="UP001142057"/>
    </source>
</evidence>
<protein>
    <submittedName>
        <fullName evidence="1">Uncharacterized protein</fullName>
    </submittedName>
</protein>
<gene>
    <name evidence="1" type="ORF">NZD88_20890</name>
</gene>
<dbReference type="EMBL" id="JANZQH010000016">
    <property type="protein sequence ID" value="MCT2410020.1"/>
    <property type="molecule type" value="Genomic_DNA"/>
</dbReference>
<accession>A0ABT2IMX7</accession>
<proteinExistence type="predicted"/>